<feature type="region of interest" description="Disordered" evidence="2">
    <location>
        <begin position="64"/>
        <end position="97"/>
    </location>
</feature>
<dbReference type="EMBL" id="OU900102">
    <property type="protein sequence ID" value="CAG9865543.1"/>
    <property type="molecule type" value="Genomic_DNA"/>
</dbReference>
<dbReference type="GO" id="GO:0007346">
    <property type="term" value="P:regulation of mitotic cell cycle"/>
    <property type="evidence" value="ECO:0007669"/>
    <property type="project" value="TreeGrafter"/>
</dbReference>
<feature type="compositionally biased region" description="Basic and acidic residues" evidence="2">
    <location>
        <begin position="611"/>
        <end position="631"/>
    </location>
</feature>
<protein>
    <recommendedName>
        <fullName evidence="5">Disks large-associated protein 5</fullName>
    </recommendedName>
</protein>
<name>A0A9N9TYQ3_PHYSR</name>
<dbReference type="AlphaFoldDB" id="A0A9N9TYQ3"/>
<evidence type="ECO:0000313" key="3">
    <source>
        <dbReference type="EMBL" id="CAG9865543.1"/>
    </source>
</evidence>
<feature type="compositionally biased region" description="Basic residues" evidence="2">
    <location>
        <begin position="287"/>
        <end position="297"/>
    </location>
</feature>
<proteinExistence type="inferred from homology"/>
<evidence type="ECO:0000256" key="1">
    <source>
        <dbReference type="ARBA" id="ARBA00008839"/>
    </source>
</evidence>
<dbReference type="GO" id="GO:0005737">
    <property type="term" value="C:cytoplasm"/>
    <property type="evidence" value="ECO:0007669"/>
    <property type="project" value="TreeGrafter"/>
</dbReference>
<feature type="compositionally biased region" description="Low complexity" evidence="2">
    <location>
        <begin position="173"/>
        <end position="187"/>
    </location>
</feature>
<accession>A0A9N9TYQ3</accession>
<dbReference type="GO" id="GO:0007052">
    <property type="term" value="P:mitotic spindle organization"/>
    <property type="evidence" value="ECO:0007669"/>
    <property type="project" value="TreeGrafter"/>
</dbReference>
<dbReference type="InterPro" id="IPR005026">
    <property type="entry name" value="SAPAP"/>
</dbReference>
<evidence type="ECO:0008006" key="5">
    <source>
        <dbReference type="Google" id="ProtNLM"/>
    </source>
</evidence>
<dbReference type="GO" id="GO:0031616">
    <property type="term" value="C:spindle pole centrosome"/>
    <property type="evidence" value="ECO:0007669"/>
    <property type="project" value="TreeGrafter"/>
</dbReference>
<reference evidence="3" key="1">
    <citation type="submission" date="2022-01" db="EMBL/GenBank/DDBJ databases">
        <authorList>
            <person name="King R."/>
        </authorList>
    </citation>
    <scope>NUCLEOTIDE SEQUENCE</scope>
</reference>
<dbReference type="GO" id="GO:0005634">
    <property type="term" value="C:nucleus"/>
    <property type="evidence" value="ECO:0007669"/>
    <property type="project" value="TreeGrafter"/>
</dbReference>
<comment type="similarity">
    <text evidence="1">Belongs to the SAPAP family.</text>
</comment>
<dbReference type="Pfam" id="PF03359">
    <property type="entry name" value="GKAP"/>
    <property type="match status" value="1"/>
</dbReference>
<feature type="region of interest" description="Disordered" evidence="2">
    <location>
        <begin position="154"/>
        <end position="250"/>
    </location>
</feature>
<feature type="region of interest" description="Disordered" evidence="2">
    <location>
        <begin position="611"/>
        <end position="634"/>
    </location>
</feature>
<feature type="compositionally biased region" description="Basic and acidic residues" evidence="2">
    <location>
        <begin position="380"/>
        <end position="391"/>
    </location>
</feature>
<organism evidence="3 4">
    <name type="scientific">Phyllotreta striolata</name>
    <name type="common">Striped flea beetle</name>
    <name type="synonym">Crioceris striolata</name>
    <dbReference type="NCBI Taxonomy" id="444603"/>
    <lineage>
        <taxon>Eukaryota</taxon>
        <taxon>Metazoa</taxon>
        <taxon>Ecdysozoa</taxon>
        <taxon>Arthropoda</taxon>
        <taxon>Hexapoda</taxon>
        <taxon>Insecta</taxon>
        <taxon>Pterygota</taxon>
        <taxon>Neoptera</taxon>
        <taxon>Endopterygota</taxon>
        <taxon>Coleoptera</taxon>
        <taxon>Polyphaga</taxon>
        <taxon>Cucujiformia</taxon>
        <taxon>Chrysomeloidea</taxon>
        <taxon>Chrysomelidae</taxon>
        <taxon>Galerucinae</taxon>
        <taxon>Alticini</taxon>
        <taxon>Phyllotreta</taxon>
    </lineage>
</organism>
<dbReference type="PANTHER" id="PTHR12353">
    <property type="entry name" value="DISKS LARGE-ASSOCIATED PROTEIN DAP SAP90/PSD-95-ASSOCIATED PROTEIN"/>
    <property type="match status" value="1"/>
</dbReference>
<dbReference type="GO" id="GO:0051642">
    <property type="term" value="P:centrosome localization"/>
    <property type="evidence" value="ECO:0007669"/>
    <property type="project" value="TreeGrafter"/>
</dbReference>
<feature type="region of interest" description="Disordered" evidence="2">
    <location>
        <begin position="380"/>
        <end position="401"/>
    </location>
</feature>
<feature type="compositionally biased region" description="Low complexity" evidence="2">
    <location>
        <begin position="220"/>
        <end position="231"/>
    </location>
</feature>
<evidence type="ECO:0000256" key="2">
    <source>
        <dbReference type="SAM" id="MobiDB-lite"/>
    </source>
</evidence>
<sequence length="649" mass="74234">MTSPRLVFVEDTDMDVTEYFTQGFRQALDKNYKKRTVDDRRLSALLTRKASRVTLMFGKRNLPSNMSPFTPYKKPETKTPQQPKSNKKQEKYDRLKQWKANKERLKRLQNKQSRPIFKVQHVETKIGLPDLTLVYSEIKGKPIKKVHNSFVAPSRYKVPGSMGKPKAPPPTSKPSNSKIVQSNPPTNKTKKPTNAKIEPVTRMATRASAKSTVGVPQKASSTKSTNKNTKTPVTAQKKPVNSKKTTVKKENPAKIKEEVIEENTLEQKNKKSVGWGVTPPNEERSGKKYKKTPRAARKQASIEPDIKNEEDELIFYKDEEVVLKTPSKGRKSLLELPKSTPRRSMRLSRSRSGSCALCPVSPETPKTYVSPFVTISRGKESARKEYTERKSTGGQLKNQPATSPKAGAYFFETVLDGEINRIEEMCQKWEEYRSENEVTEEISSMIDVAINQSKLLISSKFQQFRSLLNQCKTNKFDFKKITCEDLHGFWDMVYHQVENVNGRFANLDRLKANDWEEVRSEKKIVKKKGKGRAKKPAAKSMIKDLIKEARKKQKQQNLEQDELLVKTPVVKLLVENITPNRSILKSRAKSTGRKSVKVNFVDEERSSVSKELFSEDKENDSRRMNSNRKSENILTTPLHLRRSTRLNPC</sequence>
<gene>
    <name evidence="3" type="ORF">PHYEVI_LOCUS11773</name>
</gene>
<dbReference type="GO" id="GO:0007059">
    <property type="term" value="P:chromosome segregation"/>
    <property type="evidence" value="ECO:0007669"/>
    <property type="project" value="TreeGrafter"/>
</dbReference>
<dbReference type="Proteomes" id="UP001153712">
    <property type="component" value="Chromosome 9"/>
</dbReference>
<keyword evidence="4" id="KW-1185">Reference proteome</keyword>
<dbReference type="OrthoDB" id="10055605at2759"/>
<evidence type="ECO:0000313" key="4">
    <source>
        <dbReference type="Proteomes" id="UP001153712"/>
    </source>
</evidence>
<dbReference type="PANTHER" id="PTHR12353:SF1">
    <property type="entry name" value="DISKS LARGE-ASSOCIATED PROTEIN 5"/>
    <property type="match status" value="1"/>
</dbReference>
<feature type="compositionally biased region" description="Basic and acidic residues" evidence="2">
    <location>
        <begin position="87"/>
        <end position="97"/>
    </location>
</feature>
<feature type="compositionally biased region" description="Polar residues" evidence="2">
    <location>
        <begin position="392"/>
        <end position="401"/>
    </location>
</feature>
<dbReference type="GO" id="GO:0051382">
    <property type="term" value="P:kinetochore assembly"/>
    <property type="evidence" value="ECO:0007669"/>
    <property type="project" value="TreeGrafter"/>
</dbReference>
<dbReference type="GO" id="GO:0023052">
    <property type="term" value="P:signaling"/>
    <property type="evidence" value="ECO:0007669"/>
    <property type="project" value="InterPro"/>
</dbReference>
<dbReference type="GO" id="GO:0008017">
    <property type="term" value="F:microtubule binding"/>
    <property type="evidence" value="ECO:0007669"/>
    <property type="project" value="TreeGrafter"/>
</dbReference>
<feature type="region of interest" description="Disordered" evidence="2">
    <location>
        <begin position="270"/>
        <end position="304"/>
    </location>
</feature>